<dbReference type="PANTHER" id="PTHR33452">
    <property type="entry name" value="OXIDOREDUCTASE CATD-RELATED"/>
    <property type="match status" value="1"/>
</dbReference>
<evidence type="ECO:0000256" key="4">
    <source>
        <dbReference type="ARBA" id="ARBA00022692"/>
    </source>
</evidence>
<dbReference type="KEGG" id="rhoz:GXP67_02140"/>
<organism evidence="8 9">
    <name type="scientific">Rhodocytophaga rosea</name>
    <dbReference type="NCBI Taxonomy" id="2704465"/>
    <lineage>
        <taxon>Bacteria</taxon>
        <taxon>Pseudomonadati</taxon>
        <taxon>Bacteroidota</taxon>
        <taxon>Cytophagia</taxon>
        <taxon>Cytophagales</taxon>
        <taxon>Rhodocytophagaceae</taxon>
        <taxon>Rhodocytophaga</taxon>
    </lineage>
</organism>
<name>A0A6C0GUI2_9BACT</name>
<protein>
    <submittedName>
        <fullName evidence="8">DoxX family protein</fullName>
    </submittedName>
</protein>
<comment type="similarity">
    <text evidence="2">Belongs to the DoxX family.</text>
</comment>
<dbReference type="InterPro" id="IPR051907">
    <property type="entry name" value="DoxX-like_oxidoreductase"/>
</dbReference>
<keyword evidence="4 7" id="KW-0812">Transmembrane</keyword>
<dbReference type="GO" id="GO:0005886">
    <property type="term" value="C:plasma membrane"/>
    <property type="evidence" value="ECO:0007669"/>
    <property type="project" value="UniProtKB-SubCell"/>
</dbReference>
<gene>
    <name evidence="8" type="ORF">GXP67_02140</name>
</gene>
<evidence type="ECO:0000256" key="3">
    <source>
        <dbReference type="ARBA" id="ARBA00022475"/>
    </source>
</evidence>
<reference evidence="8 9" key="1">
    <citation type="submission" date="2020-01" db="EMBL/GenBank/DDBJ databases">
        <authorList>
            <person name="Kim M.K."/>
        </authorList>
    </citation>
    <scope>NUCLEOTIDE SEQUENCE [LARGE SCALE GENOMIC DNA]</scope>
    <source>
        <strain evidence="8 9">172606-1</strain>
    </source>
</reference>
<evidence type="ECO:0000313" key="9">
    <source>
        <dbReference type="Proteomes" id="UP000480178"/>
    </source>
</evidence>
<evidence type="ECO:0000256" key="6">
    <source>
        <dbReference type="ARBA" id="ARBA00023136"/>
    </source>
</evidence>
<evidence type="ECO:0000313" key="8">
    <source>
        <dbReference type="EMBL" id="QHT71858.1"/>
    </source>
</evidence>
<accession>A0A6C0GUI2</accession>
<dbReference type="PANTHER" id="PTHR33452:SF1">
    <property type="entry name" value="INNER MEMBRANE PROTEIN YPHA-RELATED"/>
    <property type="match status" value="1"/>
</dbReference>
<feature type="transmembrane region" description="Helical" evidence="7">
    <location>
        <begin position="110"/>
        <end position="129"/>
    </location>
</feature>
<feature type="transmembrane region" description="Helical" evidence="7">
    <location>
        <begin position="12"/>
        <end position="32"/>
    </location>
</feature>
<dbReference type="Pfam" id="PF07681">
    <property type="entry name" value="DoxX"/>
    <property type="match status" value="1"/>
</dbReference>
<dbReference type="EMBL" id="CP048222">
    <property type="protein sequence ID" value="QHT71858.1"/>
    <property type="molecule type" value="Genomic_DNA"/>
</dbReference>
<sequence>MKKLLSWHGLGQEGGLLVIRLMVGAFMLYHGWEVFDGEKMNGYAKWLTDMQFPSPVLMGYLGKGTEWLSGLLITLGLLTRFACLIMAVTMSIITFGIGEGRIFMQEQHPFLFVVLAMVFFFVGPGRWSLDYVLFGKMNRSI</sequence>
<evidence type="ECO:0000256" key="7">
    <source>
        <dbReference type="SAM" id="Phobius"/>
    </source>
</evidence>
<keyword evidence="3" id="KW-1003">Cell membrane</keyword>
<evidence type="ECO:0000256" key="1">
    <source>
        <dbReference type="ARBA" id="ARBA00004651"/>
    </source>
</evidence>
<dbReference type="InterPro" id="IPR032808">
    <property type="entry name" value="DoxX"/>
</dbReference>
<proteinExistence type="inferred from homology"/>
<keyword evidence="6 7" id="KW-0472">Membrane</keyword>
<comment type="subcellular location">
    <subcellularLocation>
        <location evidence="1">Cell membrane</location>
        <topology evidence="1">Multi-pass membrane protein</topology>
    </subcellularLocation>
</comment>
<dbReference type="Proteomes" id="UP000480178">
    <property type="component" value="Chromosome"/>
</dbReference>
<feature type="transmembrane region" description="Helical" evidence="7">
    <location>
        <begin position="67"/>
        <end position="98"/>
    </location>
</feature>
<keyword evidence="9" id="KW-1185">Reference proteome</keyword>
<evidence type="ECO:0000256" key="5">
    <source>
        <dbReference type="ARBA" id="ARBA00022989"/>
    </source>
</evidence>
<evidence type="ECO:0000256" key="2">
    <source>
        <dbReference type="ARBA" id="ARBA00006679"/>
    </source>
</evidence>
<dbReference type="AlphaFoldDB" id="A0A6C0GUI2"/>
<keyword evidence="5 7" id="KW-1133">Transmembrane helix</keyword>